<evidence type="ECO:0000259" key="4">
    <source>
        <dbReference type="PROSITE" id="PS51755"/>
    </source>
</evidence>
<comment type="caution">
    <text evidence="5">The sequence shown here is derived from an EMBL/GenBank/DDBJ whole genome shotgun (WGS) entry which is preliminary data.</text>
</comment>
<dbReference type="Pfam" id="PF00486">
    <property type="entry name" value="Trans_reg_C"/>
    <property type="match status" value="1"/>
</dbReference>
<name>A0ABU8C580_9GAMM</name>
<dbReference type="PROSITE" id="PS51755">
    <property type="entry name" value="OMPR_PHOB"/>
    <property type="match status" value="1"/>
</dbReference>
<dbReference type="CDD" id="cd00383">
    <property type="entry name" value="trans_reg_C"/>
    <property type="match status" value="1"/>
</dbReference>
<dbReference type="RefSeq" id="WP_335735492.1">
    <property type="nucleotide sequence ID" value="NZ_JALAAR010000005.1"/>
</dbReference>
<reference evidence="5 6" key="1">
    <citation type="journal article" date="2023" name="Ecotoxicol. Environ. Saf.">
        <title>Mercury remediation potential of mercury-resistant strain Rheinheimera metallidurans sp. nov. isolated from a municipal waste dumping site.</title>
        <authorList>
            <person name="Yadav V."/>
            <person name="Manjhi A."/>
            <person name="Vadakedath N."/>
        </authorList>
    </citation>
    <scope>NUCLEOTIDE SEQUENCE [LARGE SCALE GENOMIC DNA]</scope>
    <source>
        <strain evidence="5 6">E-49</strain>
    </source>
</reference>
<dbReference type="Pfam" id="PF07676">
    <property type="entry name" value="PD40"/>
    <property type="match status" value="2"/>
</dbReference>
<feature type="domain" description="OmpR/PhoB-type" evidence="4">
    <location>
        <begin position="1"/>
        <end position="99"/>
    </location>
</feature>
<dbReference type="Proteomes" id="UP001375382">
    <property type="component" value="Unassembled WGS sequence"/>
</dbReference>
<accession>A0ABU8C580</accession>
<dbReference type="Gene3D" id="2.120.10.30">
    <property type="entry name" value="TolB, C-terminal domain"/>
    <property type="match status" value="2"/>
</dbReference>
<gene>
    <name evidence="5" type="ORF">MN202_07565</name>
</gene>
<dbReference type="InterPro" id="IPR016032">
    <property type="entry name" value="Sig_transdc_resp-reg_C-effctor"/>
</dbReference>
<dbReference type="EMBL" id="JALAAR010000005">
    <property type="protein sequence ID" value="MEH8017083.1"/>
    <property type="molecule type" value="Genomic_DNA"/>
</dbReference>
<comment type="similarity">
    <text evidence="1">Belongs to the TolB family.</text>
</comment>
<feature type="DNA-binding region" description="OmpR/PhoB-type" evidence="3">
    <location>
        <begin position="1"/>
        <end position="99"/>
    </location>
</feature>
<evidence type="ECO:0000256" key="2">
    <source>
        <dbReference type="ARBA" id="ARBA00023125"/>
    </source>
</evidence>
<protein>
    <submittedName>
        <fullName evidence="5">Winged helix-turn-helix domain-containing protein</fullName>
    </submittedName>
</protein>
<sequence>MQKFQLGPWTFIPADFSIYDGDKRTELEPLLCKLLQCFAANPGTIVPRQQLVETIWQQSFVDDNAINRAISELRKALQHDSLSESPIKTHHRKGYSLQLTAAVNNLTVAAQQDTPGLSSSITLPERRHLHIAAMVTALLVLVSLAFFGYKMLPDPTTQQPAVAAKSAAAPTELTISSQQKITWFKGIESRPLVSPDKQLLAYSHSQPDGSIRTMVRKLGINTGNLLQEVALEDLGKIYSVQTWQPQSSKLLVQVVTEDGSHCEYQSYDFSQFPAYNLAPLASCNGMTLGTAQVSLDGEWLYYSKSKAGIYSGNALLAQNLINGNVQTLLDAPSAGLGVTLLALSADGSKLAYILMPESNKPDIYIYDPASREHSRVASLSMPILLLGLEWSADQSSLLLPGGNGILQVNLADKSRSLLKLPDDVIVGELSLLTENQAYTSPMTANTTTQGGMQLIKVTNAFDASKRQISFLNNAAGSDIAIAISPTDANRYAFAANWTGNWQLWLHTDGQNKQLTELTADNQPVNGISWSGDGRYIAFVQHGNLHLYDTQRKQLITKLENNNIGQPVWLPDNSGLVLTRLQENSQNLWQFDLISNELTQLTFSAGSFAQYDQHGVLHYHRDGKLYRYVDGTKNDIEVNSSSDNSFVGVWLLQSGLQYRFSMLGHIEQFNAVSGETRKTQLPQRLISLHPDPHNPDNLYATVFVTPELALEFIQWQTEK</sequence>
<proteinExistence type="inferred from homology"/>
<keyword evidence="6" id="KW-1185">Reference proteome</keyword>
<dbReference type="InterPro" id="IPR001867">
    <property type="entry name" value="OmpR/PhoB-type_DNA-bd"/>
</dbReference>
<evidence type="ECO:0000256" key="1">
    <source>
        <dbReference type="ARBA" id="ARBA00009820"/>
    </source>
</evidence>
<evidence type="ECO:0000313" key="6">
    <source>
        <dbReference type="Proteomes" id="UP001375382"/>
    </source>
</evidence>
<dbReference type="PANTHER" id="PTHR36842">
    <property type="entry name" value="PROTEIN TOLB HOMOLOG"/>
    <property type="match status" value="1"/>
</dbReference>
<dbReference type="InterPro" id="IPR036388">
    <property type="entry name" value="WH-like_DNA-bd_sf"/>
</dbReference>
<keyword evidence="2 3" id="KW-0238">DNA-binding</keyword>
<dbReference type="Gene3D" id="1.10.10.10">
    <property type="entry name" value="Winged helix-like DNA-binding domain superfamily/Winged helix DNA-binding domain"/>
    <property type="match status" value="1"/>
</dbReference>
<dbReference type="InterPro" id="IPR011042">
    <property type="entry name" value="6-blade_b-propeller_TolB-like"/>
</dbReference>
<dbReference type="InterPro" id="IPR011659">
    <property type="entry name" value="WD40"/>
</dbReference>
<organism evidence="5 6">
    <name type="scientific">Rheinheimera muenzenbergensis</name>
    <dbReference type="NCBI Taxonomy" id="1193628"/>
    <lineage>
        <taxon>Bacteria</taxon>
        <taxon>Pseudomonadati</taxon>
        <taxon>Pseudomonadota</taxon>
        <taxon>Gammaproteobacteria</taxon>
        <taxon>Chromatiales</taxon>
        <taxon>Chromatiaceae</taxon>
        <taxon>Rheinheimera</taxon>
    </lineage>
</organism>
<dbReference type="PANTHER" id="PTHR36842:SF1">
    <property type="entry name" value="PROTEIN TOLB"/>
    <property type="match status" value="1"/>
</dbReference>
<evidence type="ECO:0000313" key="5">
    <source>
        <dbReference type="EMBL" id="MEH8017083.1"/>
    </source>
</evidence>
<evidence type="ECO:0000256" key="3">
    <source>
        <dbReference type="PROSITE-ProRule" id="PRU01091"/>
    </source>
</evidence>
<dbReference type="SUPFAM" id="SSF46894">
    <property type="entry name" value="C-terminal effector domain of the bipartite response regulators"/>
    <property type="match status" value="1"/>
</dbReference>
<dbReference type="SUPFAM" id="SSF82171">
    <property type="entry name" value="DPP6 N-terminal domain-like"/>
    <property type="match status" value="2"/>
</dbReference>
<dbReference type="SMART" id="SM00862">
    <property type="entry name" value="Trans_reg_C"/>
    <property type="match status" value="1"/>
</dbReference>